<dbReference type="PANTHER" id="PTHR15822:SF24">
    <property type="entry name" value="ENDONUCLEASE_EXONUCLEASE_PHOSPHATASE DOMAIN-CONTAINING PROTEIN"/>
    <property type="match status" value="1"/>
</dbReference>
<organism evidence="4 5">
    <name type="scientific">Eleusine coracana subsp. coracana</name>
    <dbReference type="NCBI Taxonomy" id="191504"/>
    <lineage>
        <taxon>Eukaryota</taxon>
        <taxon>Viridiplantae</taxon>
        <taxon>Streptophyta</taxon>
        <taxon>Embryophyta</taxon>
        <taxon>Tracheophyta</taxon>
        <taxon>Spermatophyta</taxon>
        <taxon>Magnoliopsida</taxon>
        <taxon>Liliopsida</taxon>
        <taxon>Poales</taxon>
        <taxon>Poaceae</taxon>
        <taxon>PACMAD clade</taxon>
        <taxon>Chloridoideae</taxon>
        <taxon>Cynodonteae</taxon>
        <taxon>Eleusininae</taxon>
        <taxon>Eleusine</taxon>
    </lineage>
</organism>
<accession>A0AAV5DL38</accession>
<dbReference type="SUPFAM" id="SSF56219">
    <property type="entry name" value="DNase I-like"/>
    <property type="match status" value="2"/>
</dbReference>
<dbReference type="PANTHER" id="PTHR15822">
    <property type="entry name" value="TRAF AND TNF RECEPTOR-ASSOCIATED PROTEIN"/>
    <property type="match status" value="1"/>
</dbReference>
<dbReference type="InterPro" id="IPR036691">
    <property type="entry name" value="Endo/exonu/phosph_ase_sf"/>
</dbReference>
<evidence type="ECO:0000313" key="4">
    <source>
        <dbReference type="EMBL" id="GJN11668.1"/>
    </source>
</evidence>
<dbReference type="GO" id="GO:0006302">
    <property type="term" value="P:double-strand break repair"/>
    <property type="evidence" value="ECO:0007669"/>
    <property type="project" value="TreeGrafter"/>
</dbReference>
<feature type="region of interest" description="Disordered" evidence="2">
    <location>
        <begin position="48"/>
        <end position="85"/>
    </location>
</feature>
<evidence type="ECO:0000259" key="3">
    <source>
        <dbReference type="Pfam" id="PF03372"/>
    </source>
</evidence>
<sequence>MTAEVDDAELAAGGRCHRGWNRRPWSTTAELRRSGRWQPWSALDVALRHPLPPPRRPRPLPLPLQSRPPRSPTHARSLSRPDRCRRSPARALFFSKPGHHRSLVRPHRRKAGVEIWILEHWWRSGHGGGGAIGGDRGGRIGRRGGFIGSSARRERERRAKREKEKLVGFTDERALKAERAERLEITPYIRSIFEKTAWWKEYHNSLEYHPEEQATKKQQDFCLLLSKPSLENIAHRKFPESPTGRGYLEADINPDPATAMMKPIRLATTQLERPIPPAPMNCLERQAQAMHAIVSLSRSANVVFGGDMSWDDATDAWTQLKNGSGDWTYDAIWNEEAAAFNGHVADQDNMRKRSDRFLCKLKDYKLRNIELIGDKREIKFMTYNVWSREDVVVYDRMQAIGGLVEKHDPDVIFFQEVTPFIRSIFQSSAWWKRYHSCPVYPEDQGTVKQQQSFCLLLSKSRLENFACRKFDTSPTGRAYLEADINPDLATTRMKPIHVATTQLEPPVPPASMHFMERQAQAKHAIKALSSAANVVFGGDMSWGYSADGPFPLAAGWLDAWPSLKGLSDKDWTYDGLWNEEAAAFNGYITPHSSLRKRSDRFLCKLRDYRVSRIELIGDSSLGLRYYKTSYWKDDIYNYNVLKPSCHRGLVMTIVPVDD</sequence>
<protein>
    <recommendedName>
        <fullName evidence="3">Endonuclease/exonuclease/phosphatase domain-containing protein</fullName>
    </recommendedName>
</protein>
<keyword evidence="1" id="KW-0378">Hydrolase</keyword>
<dbReference type="EMBL" id="BQKI01000018">
    <property type="protein sequence ID" value="GJN11668.1"/>
    <property type="molecule type" value="Genomic_DNA"/>
</dbReference>
<dbReference type="GO" id="GO:0005737">
    <property type="term" value="C:cytoplasm"/>
    <property type="evidence" value="ECO:0007669"/>
    <property type="project" value="TreeGrafter"/>
</dbReference>
<reference evidence="4" key="2">
    <citation type="submission" date="2021-12" db="EMBL/GenBank/DDBJ databases">
        <title>Resequencing data analysis of finger millet.</title>
        <authorList>
            <person name="Hatakeyama M."/>
            <person name="Aluri S."/>
            <person name="Balachadran M.T."/>
            <person name="Sivarajan S.R."/>
            <person name="Poveda L."/>
            <person name="Shimizu-Inatsugi R."/>
            <person name="Schlapbach R."/>
            <person name="Sreeman S.M."/>
            <person name="Shimizu K.K."/>
        </authorList>
    </citation>
    <scope>NUCLEOTIDE SEQUENCE</scope>
</reference>
<dbReference type="InterPro" id="IPR005135">
    <property type="entry name" value="Endo/exonuclease/phosphatase"/>
</dbReference>
<dbReference type="CDD" id="cd09080">
    <property type="entry name" value="TDP2"/>
    <property type="match status" value="1"/>
</dbReference>
<evidence type="ECO:0000256" key="2">
    <source>
        <dbReference type="SAM" id="MobiDB-lite"/>
    </source>
</evidence>
<name>A0AAV5DL38_ELECO</name>
<dbReference type="AlphaFoldDB" id="A0AAV5DL38"/>
<feature type="region of interest" description="Disordered" evidence="2">
    <location>
        <begin position="132"/>
        <end position="154"/>
    </location>
</feature>
<keyword evidence="5" id="KW-1185">Reference proteome</keyword>
<dbReference type="GO" id="GO:0003697">
    <property type="term" value="F:single-stranded DNA binding"/>
    <property type="evidence" value="ECO:0007669"/>
    <property type="project" value="TreeGrafter"/>
</dbReference>
<dbReference type="GO" id="GO:0070260">
    <property type="term" value="F:5'-tyrosyl-DNA phosphodiesterase activity"/>
    <property type="evidence" value="ECO:0007669"/>
    <property type="project" value="TreeGrafter"/>
</dbReference>
<gene>
    <name evidence="4" type="primary">ga29873</name>
    <name evidence="4" type="ORF">PR202_ga29873</name>
</gene>
<evidence type="ECO:0000313" key="5">
    <source>
        <dbReference type="Proteomes" id="UP001054889"/>
    </source>
</evidence>
<reference evidence="4" key="1">
    <citation type="journal article" date="2018" name="DNA Res.">
        <title>Multiple hybrid de novo genome assembly of finger millet, an orphan allotetraploid crop.</title>
        <authorList>
            <person name="Hatakeyama M."/>
            <person name="Aluri S."/>
            <person name="Balachadran M.T."/>
            <person name="Sivarajan S.R."/>
            <person name="Patrignani A."/>
            <person name="Gruter S."/>
            <person name="Poveda L."/>
            <person name="Shimizu-Inatsugi R."/>
            <person name="Baeten J."/>
            <person name="Francoijs K.J."/>
            <person name="Nataraja K.N."/>
            <person name="Reddy Y.A.N."/>
            <person name="Phadnis S."/>
            <person name="Ravikumar R.L."/>
            <person name="Schlapbach R."/>
            <person name="Sreeman S.M."/>
            <person name="Shimizu K.K."/>
        </authorList>
    </citation>
    <scope>NUCLEOTIDE SEQUENCE</scope>
</reference>
<dbReference type="Pfam" id="PF03372">
    <property type="entry name" value="Exo_endo_phos"/>
    <property type="match status" value="1"/>
</dbReference>
<feature type="domain" description="Endonuclease/exonuclease/phosphatase" evidence="3">
    <location>
        <begin position="381"/>
        <end position="573"/>
    </location>
</feature>
<dbReference type="Proteomes" id="UP001054889">
    <property type="component" value="Unassembled WGS sequence"/>
</dbReference>
<proteinExistence type="predicted"/>
<comment type="caution">
    <text evidence="4">The sequence shown here is derived from an EMBL/GenBank/DDBJ whole genome shotgun (WGS) entry which is preliminary data.</text>
</comment>
<dbReference type="InterPro" id="IPR051547">
    <property type="entry name" value="TDP2-like"/>
</dbReference>
<feature type="compositionally biased region" description="Pro residues" evidence="2">
    <location>
        <begin position="50"/>
        <end position="62"/>
    </location>
</feature>
<evidence type="ECO:0000256" key="1">
    <source>
        <dbReference type="ARBA" id="ARBA00022801"/>
    </source>
</evidence>
<dbReference type="Gene3D" id="3.60.10.10">
    <property type="entry name" value="Endonuclease/exonuclease/phosphatase"/>
    <property type="match status" value="2"/>
</dbReference>
<dbReference type="FunFam" id="3.60.10.10:FF:000058">
    <property type="entry name" value="Tyrosyl-DNA phosphodiesterase 2"/>
    <property type="match status" value="1"/>
</dbReference>